<dbReference type="STRING" id="694429.Pyrfu_1091"/>
<reference evidence="1 2" key="1">
    <citation type="journal article" date="2011" name="Stand. Genomic Sci.">
        <title>Complete genome sequence of the hyperthermophilic chemolithoautotroph Pyrolobus fumarii type strain (1A).</title>
        <authorList>
            <person name="Anderson I."/>
            <person name="Goker M."/>
            <person name="Nolan M."/>
            <person name="Lucas S."/>
            <person name="Hammon N."/>
            <person name="Deshpande S."/>
            <person name="Cheng J.F."/>
            <person name="Tapia R."/>
            <person name="Han C."/>
            <person name="Goodwin L."/>
            <person name="Pitluck S."/>
            <person name="Huntemann M."/>
            <person name="Liolios K."/>
            <person name="Ivanova N."/>
            <person name="Pagani I."/>
            <person name="Mavromatis K."/>
            <person name="Ovchinikova G."/>
            <person name="Pati A."/>
            <person name="Chen A."/>
            <person name="Palaniappan K."/>
            <person name="Land M."/>
            <person name="Hauser L."/>
            <person name="Brambilla E.M."/>
            <person name="Huber H."/>
            <person name="Yasawong M."/>
            <person name="Rohde M."/>
            <person name="Spring S."/>
            <person name="Abt B."/>
            <person name="Sikorski J."/>
            <person name="Wirth R."/>
            <person name="Detter J.C."/>
            <person name="Woyke T."/>
            <person name="Bristow J."/>
            <person name="Eisen J.A."/>
            <person name="Markowitz V."/>
            <person name="Hugenholtz P."/>
            <person name="Kyrpides N.C."/>
            <person name="Klenk H.P."/>
            <person name="Lapidus A."/>
        </authorList>
    </citation>
    <scope>NUCLEOTIDE SEQUENCE [LARGE SCALE GENOMIC DNA]</scope>
    <source>
        <strain evidence="2">DSM 11204 / 1A</strain>
    </source>
</reference>
<proteinExistence type="predicted"/>
<gene>
    <name evidence="1" type="ordered locus">Pyrfu_1091</name>
</gene>
<dbReference type="HOGENOM" id="CLU_786668_0_0_2"/>
<organism evidence="1 2">
    <name type="scientific">Pyrolobus fumarii (strain DSM 11204 / 1A)</name>
    <dbReference type="NCBI Taxonomy" id="694429"/>
    <lineage>
        <taxon>Archaea</taxon>
        <taxon>Thermoproteota</taxon>
        <taxon>Thermoprotei</taxon>
        <taxon>Desulfurococcales</taxon>
        <taxon>Pyrodictiaceae</taxon>
        <taxon>Pyrolobus</taxon>
    </lineage>
</organism>
<keyword evidence="2" id="KW-1185">Reference proteome</keyword>
<dbReference type="Proteomes" id="UP000001037">
    <property type="component" value="Chromosome"/>
</dbReference>
<accession>G0EF62</accession>
<dbReference type="InParanoid" id="G0EF62"/>
<dbReference type="InterPro" id="IPR038763">
    <property type="entry name" value="DHH_sf"/>
</dbReference>
<dbReference type="AlphaFoldDB" id="G0EF62"/>
<dbReference type="SUPFAM" id="SSF64182">
    <property type="entry name" value="DHH phosphoesterases"/>
    <property type="match status" value="1"/>
</dbReference>
<dbReference type="eggNOG" id="arCOG00425">
    <property type="taxonomic scope" value="Archaea"/>
</dbReference>
<evidence type="ECO:0000313" key="2">
    <source>
        <dbReference type="Proteomes" id="UP000001037"/>
    </source>
</evidence>
<protein>
    <submittedName>
        <fullName evidence="1">DHH family phosphoesterase</fullName>
    </submittedName>
</protein>
<evidence type="ECO:0000313" key="1">
    <source>
        <dbReference type="EMBL" id="AEM38959.1"/>
    </source>
</evidence>
<dbReference type="OrthoDB" id="17507at2157"/>
<dbReference type="KEGG" id="pfm:Pyrfu_1091"/>
<name>G0EF62_PYRF1</name>
<dbReference type="EMBL" id="CP002838">
    <property type="protein sequence ID" value="AEM38959.1"/>
    <property type="molecule type" value="Genomic_DNA"/>
</dbReference>
<sequence length="348" mass="39139">MEPVQIFADWDADGVVSAALIYYAQRYRGKFPLPGEKADIGLWPGGPRSTLRNIEELLERVRRTRREPRVAVFLDIPLTPQMLEALKTLQRELTNIRIVYIDHHYSTLANAKKLYEVVEEAYLGHRPTAVLVYNLLRSLGVRHVTPRLEAFMRAVGVLERDKVAGQVEDRIVKLAASLSKATAVTRDAELWRRLVVWLASPLPSPAPVDQNLIERVVKIAQESDREIEEKAKLLAPSARRVGFLKVIDVRGRWEGRGVSALASKLYKIVRGPVAVIANAGEHSIIVIRAPGKLAYRMALLLVKKGLGDNIGGHGSLAIVRLKPEVETNKLLEELRRISFEAQRSTRRR</sequence>